<keyword evidence="2" id="KW-1185">Reference proteome</keyword>
<evidence type="ECO:0000313" key="2">
    <source>
        <dbReference type="Proteomes" id="UP000823775"/>
    </source>
</evidence>
<accession>A0ABS8WNI5</accession>
<name>A0ABS8WNI5_DATST</name>
<gene>
    <name evidence="1" type="ORF">HAX54_050229</name>
</gene>
<evidence type="ECO:0000313" key="1">
    <source>
        <dbReference type="EMBL" id="MCE3051569.1"/>
    </source>
</evidence>
<dbReference type="EMBL" id="JACEIK010008737">
    <property type="protein sequence ID" value="MCE3051569.1"/>
    <property type="molecule type" value="Genomic_DNA"/>
</dbReference>
<comment type="caution">
    <text evidence="1">The sequence shown here is derived from an EMBL/GenBank/DDBJ whole genome shotgun (WGS) entry which is preliminary data.</text>
</comment>
<protein>
    <recommendedName>
        <fullName evidence="3">FAR1 domain-containing protein</fullName>
    </recommendedName>
</protein>
<evidence type="ECO:0008006" key="3">
    <source>
        <dbReference type="Google" id="ProtNLM"/>
    </source>
</evidence>
<reference evidence="1 2" key="1">
    <citation type="journal article" date="2021" name="BMC Genomics">
        <title>Datura genome reveals duplications of psychoactive alkaloid biosynthetic genes and high mutation rate following tissue culture.</title>
        <authorList>
            <person name="Rajewski A."/>
            <person name="Carter-House D."/>
            <person name="Stajich J."/>
            <person name="Litt A."/>
        </authorList>
    </citation>
    <scope>NUCLEOTIDE SEQUENCE [LARGE SCALE GENOMIC DNA]</scope>
    <source>
        <strain evidence="1">AR-01</strain>
    </source>
</reference>
<dbReference type="Proteomes" id="UP000823775">
    <property type="component" value="Unassembled WGS sequence"/>
</dbReference>
<sequence>MGLLKCGWKDGMSSKRTVRQLRIGPKLGRMEIVKCRARYRLSFLRNVSLSKDEKTRDGSKKVKYGSKDGRCFMDKTFNGTFIILDKIANHNHVWHGGDQRGGINMGTPSLSHLVKENQERY</sequence>
<proteinExistence type="predicted"/>
<organism evidence="1 2">
    <name type="scientific">Datura stramonium</name>
    <name type="common">Jimsonweed</name>
    <name type="synonym">Common thornapple</name>
    <dbReference type="NCBI Taxonomy" id="4076"/>
    <lineage>
        <taxon>Eukaryota</taxon>
        <taxon>Viridiplantae</taxon>
        <taxon>Streptophyta</taxon>
        <taxon>Embryophyta</taxon>
        <taxon>Tracheophyta</taxon>
        <taxon>Spermatophyta</taxon>
        <taxon>Magnoliopsida</taxon>
        <taxon>eudicotyledons</taxon>
        <taxon>Gunneridae</taxon>
        <taxon>Pentapetalae</taxon>
        <taxon>asterids</taxon>
        <taxon>lamiids</taxon>
        <taxon>Solanales</taxon>
        <taxon>Solanaceae</taxon>
        <taxon>Solanoideae</taxon>
        <taxon>Datureae</taxon>
        <taxon>Datura</taxon>
    </lineage>
</organism>